<dbReference type="Gene3D" id="3.30.2010.10">
    <property type="entry name" value="Metalloproteases ('zincins'), catalytic domain"/>
    <property type="match status" value="1"/>
</dbReference>
<feature type="domain" description="YgjP-like metallopeptidase" evidence="1">
    <location>
        <begin position="33"/>
        <end position="225"/>
    </location>
</feature>
<evidence type="ECO:0000313" key="3">
    <source>
        <dbReference type="Proteomes" id="UP001156641"/>
    </source>
</evidence>
<proteinExistence type="predicted"/>
<evidence type="ECO:0000259" key="1">
    <source>
        <dbReference type="Pfam" id="PF01863"/>
    </source>
</evidence>
<organism evidence="2 3">
    <name type="scientific">Acidocella aquatica</name>
    <dbReference type="NCBI Taxonomy" id="1922313"/>
    <lineage>
        <taxon>Bacteria</taxon>
        <taxon>Pseudomonadati</taxon>
        <taxon>Pseudomonadota</taxon>
        <taxon>Alphaproteobacteria</taxon>
        <taxon>Acetobacterales</taxon>
        <taxon>Acidocellaceae</taxon>
        <taxon>Acidocella</taxon>
    </lineage>
</organism>
<dbReference type="InterPro" id="IPR002725">
    <property type="entry name" value="YgjP-like_metallopeptidase"/>
</dbReference>
<gene>
    <name evidence="2" type="ORF">GCM10010909_18820</name>
</gene>
<keyword evidence="3" id="KW-1185">Reference proteome</keyword>
<dbReference type="PANTHER" id="PTHR30399:SF1">
    <property type="entry name" value="UTP PYROPHOSPHATASE"/>
    <property type="match status" value="1"/>
</dbReference>
<dbReference type="InterPro" id="IPR053136">
    <property type="entry name" value="UTP_pyrophosphatase-like"/>
</dbReference>
<dbReference type="EMBL" id="BSOS01000065">
    <property type="protein sequence ID" value="GLR67201.1"/>
    <property type="molecule type" value="Genomic_DNA"/>
</dbReference>
<reference evidence="3" key="1">
    <citation type="journal article" date="2019" name="Int. J. Syst. Evol. Microbiol.">
        <title>The Global Catalogue of Microorganisms (GCM) 10K type strain sequencing project: providing services to taxonomists for standard genome sequencing and annotation.</title>
        <authorList>
            <consortium name="The Broad Institute Genomics Platform"/>
            <consortium name="The Broad Institute Genome Sequencing Center for Infectious Disease"/>
            <person name="Wu L."/>
            <person name="Ma J."/>
        </authorList>
    </citation>
    <scope>NUCLEOTIDE SEQUENCE [LARGE SCALE GENOMIC DNA]</scope>
    <source>
        <strain evidence="3">NBRC 112502</strain>
    </source>
</reference>
<evidence type="ECO:0000313" key="2">
    <source>
        <dbReference type="EMBL" id="GLR67201.1"/>
    </source>
</evidence>
<dbReference type="CDD" id="cd07344">
    <property type="entry name" value="M48_yhfN_like"/>
    <property type="match status" value="1"/>
</dbReference>
<accession>A0ABQ6A8K8</accession>
<dbReference type="RefSeq" id="WP_284257930.1">
    <property type="nucleotide sequence ID" value="NZ_BSOS01000065.1"/>
</dbReference>
<dbReference type="PANTHER" id="PTHR30399">
    <property type="entry name" value="UNCHARACTERIZED PROTEIN YGJP"/>
    <property type="match status" value="1"/>
</dbReference>
<name>A0ABQ6A8K8_9PROT</name>
<comment type="caution">
    <text evidence="2">The sequence shown here is derived from an EMBL/GenBank/DDBJ whole genome shotgun (WGS) entry which is preliminary data.</text>
</comment>
<dbReference type="Proteomes" id="UP001156641">
    <property type="component" value="Unassembled WGS sequence"/>
</dbReference>
<protein>
    <recommendedName>
        <fullName evidence="1">YgjP-like metallopeptidase domain-containing protein</fullName>
    </recommendedName>
</protein>
<sequence length="235" mass="25793">MKNNELTTEMVPVQGALAPVAFRRSVRAAKISLRIDPAQGGIVITLPPRASRRAGLALLQTHEAWVAEKLAALPRALPFLPGAMVPVHGIEHVIRPVPAGRGGAWIEGREILVTGEPEFLSRRVADCLRRLARQRLTALAAEKARHAGVTPRCVRVKDTRTRWGSCAPDGTLAFCWRLICAPEFVQDYVVGHEVAHLRHMNHGRQFWALTEQLTAHRIAASAWLGTHGPALLRIG</sequence>
<dbReference type="Pfam" id="PF01863">
    <property type="entry name" value="YgjP-like"/>
    <property type="match status" value="1"/>
</dbReference>